<proteinExistence type="predicted"/>
<reference evidence="2 3" key="1">
    <citation type="submission" date="2016-01" db="EMBL/GenBank/DDBJ databases">
        <title>Draft genome sequences of Microbacterium laevaniformans LCDC 91-0039 and the type strain of Microbacterium hominis LCDC 84-209.</title>
        <authorList>
            <person name="Bernier A.-M."/>
            <person name="Bernard K."/>
        </authorList>
    </citation>
    <scope>NUCLEOTIDE SEQUENCE [LARGE SCALE GENOMIC DNA]</scope>
    <source>
        <strain evidence="2 3">LCDC 91-0039</strain>
    </source>
</reference>
<dbReference type="Pfam" id="PF08310">
    <property type="entry name" value="LGFP"/>
    <property type="match status" value="9"/>
</dbReference>
<gene>
    <name evidence="2" type="ORF">Mlaev_00594</name>
</gene>
<dbReference type="PATRIC" id="fig|36807.3.peg.616"/>
<evidence type="ECO:0000313" key="3">
    <source>
        <dbReference type="Proteomes" id="UP000075357"/>
    </source>
</evidence>
<feature type="chain" id="PRO_5039078997" evidence="1">
    <location>
        <begin position="20"/>
        <end position="814"/>
    </location>
</feature>
<dbReference type="AlphaFoldDB" id="A0A150HH19"/>
<keyword evidence="3" id="KW-1185">Reference proteome</keyword>
<accession>A0A150HH19</accession>
<dbReference type="STRING" id="36807.Mlaev_00594"/>
<keyword evidence="1" id="KW-0732">Signal</keyword>
<organism evidence="2 3">
    <name type="scientific">Microbacterium laevaniformans</name>
    <dbReference type="NCBI Taxonomy" id="36807"/>
    <lineage>
        <taxon>Bacteria</taxon>
        <taxon>Bacillati</taxon>
        <taxon>Actinomycetota</taxon>
        <taxon>Actinomycetes</taxon>
        <taxon>Micrococcales</taxon>
        <taxon>Microbacteriaceae</taxon>
        <taxon>Microbacterium</taxon>
    </lineage>
</organism>
<sequence length="814" mass="83850">MLAGAVAATAALIGSLVLAATAAAVPTAAPAAVETGIVQAAAVAGFNPENIISDALFYDGNAMSSAEIQAFLDAKIGSCSNGKCLNVLNVSISSRDAWYSAVTGDLVCSSLQGGTMRTSELIYRVQVACGISAKAILVTLQKEQGLTTSSAPSDWNLQAAMGASCPDTSPCDPAYSGVGPQIVQGVRQLKIYKAGRFAKQPGVNFIGYSPNTACGGTNLNIQNYATAALYNYTPYQPNAASLAAGWGLGDGCSSYGNRNFFNYYTSWFGSTQLDIATARAAISSRWTATGGAGGVLGPATGDVACGTRNGGCYQNFQRGAISWTASTGAWETFGGIRARWQALSFEIGVLGYPVGAPTCGMKDGGCYQNFESGAISWSAGTGAWETYGDIRVRWQAVNFENGVLGYPTGAPTCGLINGGCYQNFQGGAITWTAAIGAWETFGEIRSRWSALSFETGLLGYPVGGVTCGPDGGCYQNFQRGAITWTASAGAWETYGDIRARWRVEGFERGALGYPTAAPVNGDGTAYQAFQGGAISWTPSGGALTSSGPIGLRWLATGAASGVLAMPTGPIVCGTRDGGCYQNFQNGAISWTSATGAWETTGAVRDRWKASGFETGVLGYPTGAPVSTTAGVSQTFQSGAIGWSSNKGAFLSTGVIGARWIALNAISGTLGAPVGDIVCGTRNGGCYQNFQNGAISSTSATGTWESYGPLRARWQATGFESGVLGYPIGAPTCGTKDNGCYQNFENGAISWTSATGAWETYGGIRAFWRAQDFERGALGYPLAAPTTDGQGYSKQPFQGGVVTAGPGGTTVAPRS</sequence>
<evidence type="ECO:0000313" key="2">
    <source>
        <dbReference type="EMBL" id="KXZ61335.1"/>
    </source>
</evidence>
<dbReference type="Proteomes" id="UP000075357">
    <property type="component" value="Unassembled WGS sequence"/>
</dbReference>
<dbReference type="EMBL" id="LRAD01000019">
    <property type="protein sequence ID" value="KXZ61335.1"/>
    <property type="molecule type" value="Genomic_DNA"/>
</dbReference>
<name>A0A150HH19_9MICO</name>
<evidence type="ECO:0000256" key="1">
    <source>
        <dbReference type="SAM" id="SignalP"/>
    </source>
</evidence>
<feature type="signal peptide" evidence="1">
    <location>
        <begin position="1"/>
        <end position="19"/>
    </location>
</feature>
<protein>
    <submittedName>
        <fullName evidence="2">LGFP repeat protein</fullName>
    </submittedName>
</protein>
<comment type="caution">
    <text evidence="2">The sequence shown here is derived from an EMBL/GenBank/DDBJ whole genome shotgun (WGS) entry which is preliminary data.</text>
</comment>
<dbReference type="InterPro" id="IPR013207">
    <property type="entry name" value="LGFP"/>
</dbReference>